<accession>A0ABT5IIV0</accession>
<dbReference type="Gene3D" id="2.40.290.10">
    <property type="match status" value="1"/>
</dbReference>
<comment type="caution">
    <text evidence="5">The sequence shown here is derived from an EMBL/GenBank/DDBJ whole genome shotgun (WGS) entry which is preliminary data.</text>
</comment>
<dbReference type="NCBIfam" id="TIGR02772">
    <property type="entry name" value="Ku_bact"/>
    <property type="match status" value="1"/>
</dbReference>
<dbReference type="PIRSF" id="PIRSF006493">
    <property type="entry name" value="Prok_Ku"/>
    <property type="match status" value="1"/>
</dbReference>
<evidence type="ECO:0000259" key="4">
    <source>
        <dbReference type="SMART" id="SM00559"/>
    </source>
</evidence>
<keyword evidence="2" id="KW-0233">DNA recombination</keyword>
<evidence type="ECO:0000256" key="1">
    <source>
        <dbReference type="ARBA" id="ARBA00023125"/>
    </source>
</evidence>
<dbReference type="EMBL" id="JAQQKW010000016">
    <property type="protein sequence ID" value="MDC7696099.1"/>
    <property type="molecule type" value="Genomic_DNA"/>
</dbReference>
<name>A0ABT5IIV0_9CAUL</name>
<evidence type="ECO:0000256" key="2">
    <source>
        <dbReference type="HAMAP-Rule" id="MF_01875"/>
    </source>
</evidence>
<dbReference type="HAMAP" id="MF_01875">
    <property type="entry name" value="Prokaryotic_Ku"/>
    <property type="match status" value="1"/>
</dbReference>
<proteinExistence type="inferred from homology"/>
<keyword evidence="2" id="KW-0227">DNA damage</keyword>
<gene>
    <name evidence="2" type="primary">ku</name>
    <name evidence="5" type="ORF">PQU94_17620</name>
</gene>
<dbReference type="PANTHER" id="PTHR41251">
    <property type="entry name" value="NON-HOMOLOGOUS END JOINING PROTEIN KU"/>
    <property type="match status" value="1"/>
</dbReference>
<dbReference type="PANTHER" id="PTHR41251:SF1">
    <property type="entry name" value="NON-HOMOLOGOUS END JOINING PROTEIN KU"/>
    <property type="match status" value="1"/>
</dbReference>
<comment type="function">
    <text evidence="2">With LigD forms a non-homologous end joining (NHEJ) DNA repair enzyme, which repairs dsDNA breaks with reduced fidelity. Binds linear dsDNA with 5'- and 3'- overhangs but not closed circular dsDNA nor ssDNA. Recruits and stimulates the ligase activity of LigD.</text>
</comment>
<feature type="compositionally biased region" description="Basic and acidic residues" evidence="3">
    <location>
        <begin position="251"/>
        <end position="269"/>
    </location>
</feature>
<evidence type="ECO:0000313" key="5">
    <source>
        <dbReference type="EMBL" id="MDC7696099.1"/>
    </source>
</evidence>
<dbReference type="InterPro" id="IPR006164">
    <property type="entry name" value="DNA_bd_Ku70/Ku80"/>
</dbReference>
<reference evidence="5 6" key="1">
    <citation type="submission" date="2023-01" db="EMBL/GenBank/DDBJ databases">
        <title>Novel species of the genus Asticcacaulis isolated from rivers.</title>
        <authorList>
            <person name="Lu H."/>
        </authorList>
    </citation>
    <scope>NUCLEOTIDE SEQUENCE [LARGE SCALE GENOMIC DNA]</scope>
    <source>
        <strain evidence="5 6">DXS10W</strain>
    </source>
</reference>
<comment type="similarity">
    <text evidence="2">Belongs to the prokaryotic Ku family.</text>
</comment>
<keyword evidence="2" id="KW-0234">DNA repair</keyword>
<keyword evidence="1 2" id="KW-0238">DNA-binding</keyword>
<comment type="subunit">
    <text evidence="2">Homodimer. Interacts with LigD.</text>
</comment>
<protein>
    <recommendedName>
        <fullName evidence="2">Non-homologous end joining protein Ku</fullName>
    </recommendedName>
</protein>
<organism evidence="5 6">
    <name type="scientific">Asticcacaulis currens</name>
    <dbReference type="NCBI Taxonomy" id="2984210"/>
    <lineage>
        <taxon>Bacteria</taxon>
        <taxon>Pseudomonadati</taxon>
        <taxon>Pseudomonadota</taxon>
        <taxon>Alphaproteobacteria</taxon>
        <taxon>Caulobacterales</taxon>
        <taxon>Caulobacteraceae</taxon>
        <taxon>Asticcacaulis</taxon>
    </lineage>
</organism>
<evidence type="ECO:0000313" key="6">
    <source>
        <dbReference type="Proteomes" id="UP001216595"/>
    </source>
</evidence>
<dbReference type="Proteomes" id="UP001216595">
    <property type="component" value="Unassembled WGS sequence"/>
</dbReference>
<sequence>MALRPYWSGNLRLSLVTLPVNVYSALNRSRQIPLKEIYRKTGERVHRLNVTEDGTEVERDEIIKGYEVEKGEYVLIEPDEIKDLKIPSSRTLDIVQFVPAEEIDDLYFDAPYFVAPQKNADQQTFAVIRDALRQSKTTGIGQLAIAGRERLCTIRPCGSGLILQTLRYENELRDSDPYFDDITKKAAASEELDLARELIKRKTAKFDPGRFHDNYREALQELIEAKVENREPVAVEEDRPAAKVINLMDALRKSLKDPEPAPPKAEKGTPKTSAKRKKTLAKTAAREKAS</sequence>
<dbReference type="InterPro" id="IPR009187">
    <property type="entry name" value="Prok_Ku"/>
</dbReference>
<dbReference type="RefSeq" id="WP_272742740.1">
    <property type="nucleotide sequence ID" value="NZ_JAQQKW010000016.1"/>
</dbReference>
<dbReference type="Pfam" id="PF02735">
    <property type="entry name" value="Ku"/>
    <property type="match status" value="1"/>
</dbReference>
<keyword evidence="6" id="KW-1185">Reference proteome</keyword>
<dbReference type="InterPro" id="IPR016194">
    <property type="entry name" value="SPOC-like_C_dom_sf"/>
</dbReference>
<feature type="domain" description="Ku" evidence="4">
    <location>
        <begin position="54"/>
        <end position="182"/>
    </location>
</feature>
<evidence type="ECO:0000256" key="3">
    <source>
        <dbReference type="SAM" id="MobiDB-lite"/>
    </source>
</evidence>
<dbReference type="SMART" id="SM00559">
    <property type="entry name" value="Ku78"/>
    <property type="match status" value="1"/>
</dbReference>
<feature type="region of interest" description="Disordered" evidence="3">
    <location>
        <begin position="251"/>
        <end position="290"/>
    </location>
</feature>
<dbReference type="SUPFAM" id="SSF100939">
    <property type="entry name" value="SPOC domain-like"/>
    <property type="match status" value="1"/>
</dbReference>